<keyword evidence="2" id="KW-1185">Reference proteome</keyword>
<sequence length="80" mass="9712">MRKKETYEWKWREIEEAADGVFLFWDYEYLEAGRSRTEILSFKCLLHLLYEGEKEEALYWRGDGQILLALPPKPHVRYSL</sequence>
<dbReference type="Proteomes" id="UP001642487">
    <property type="component" value="Chromosome 8"/>
</dbReference>
<organism evidence="1 2">
    <name type="scientific">Citrullus colocynthis</name>
    <name type="common">colocynth</name>
    <dbReference type="NCBI Taxonomy" id="252529"/>
    <lineage>
        <taxon>Eukaryota</taxon>
        <taxon>Viridiplantae</taxon>
        <taxon>Streptophyta</taxon>
        <taxon>Embryophyta</taxon>
        <taxon>Tracheophyta</taxon>
        <taxon>Spermatophyta</taxon>
        <taxon>Magnoliopsida</taxon>
        <taxon>eudicotyledons</taxon>
        <taxon>Gunneridae</taxon>
        <taxon>Pentapetalae</taxon>
        <taxon>rosids</taxon>
        <taxon>fabids</taxon>
        <taxon>Cucurbitales</taxon>
        <taxon>Cucurbitaceae</taxon>
        <taxon>Benincaseae</taxon>
        <taxon>Citrullus</taxon>
    </lineage>
</organism>
<accession>A0ABP0Z7Z2</accession>
<protein>
    <submittedName>
        <fullName evidence="1">Uncharacterized protein</fullName>
    </submittedName>
</protein>
<reference evidence="1 2" key="1">
    <citation type="submission" date="2024-03" db="EMBL/GenBank/DDBJ databases">
        <authorList>
            <person name="Gkanogiannis A."/>
            <person name="Becerra Lopez-Lavalle L."/>
        </authorList>
    </citation>
    <scope>NUCLEOTIDE SEQUENCE [LARGE SCALE GENOMIC DNA]</scope>
</reference>
<gene>
    <name evidence="1" type="ORF">CITCOLO1_LOCUS20229</name>
</gene>
<evidence type="ECO:0000313" key="1">
    <source>
        <dbReference type="EMBL" id="CAK9327836.1"/>
    </source>
</evidence>
<name>A0ABP0Z7Z2_9ROSI</name>
<evidence type="ECO:0000313" key="2">
    <source>
        <dbReference type="Proteomes" id="UP001642487"/>
    </source>
</evidence>
<proteinExistence type="predicted"/>
<dbReference type="EMBL" id="OZ021742">
    <property type="protein sequence ID" value="CAK9327836.1"/>
    <property type="molecule type" value="Genomic_DNA"/>
</dbReference>